<keyword evidence="3" id="KW-1185">Reference proteome</keyword>
<evidence type="ECO:0000313" key="3">
    <source>
        <dbReference type="Proteomes" id="UP000617628"/>
    </source>
</evidence>
<dbReference type="Proteomes" id="UP000617628">
    <property type="component" value="Unassembled WGS sequence"/>
</dbReference>
<dbReference type="PANTHER" id="PTHR35519:SF2">
    <property type="entry name" value="PH DOMAIN PROTEIN"/>
    <property type="match status" value="1"/>
</dbReference>
<dbReference type="AlphaFoldDB" id="A0A934S5V1"/>
<organism evidence="2 3">
    <name type="scientific">Pelagicoccus mobilis</name>
    <dbReference type="NCBI Taxonomy" id="415221"/>
    <lineage>
        <taxon>Bacteria</taxon>
        <taxon>Pseudomonadati</taxon>
        <taxon>Verrucomicrobiota</taxon>
        <taxon>Opitutia</taxon>
        <taxon>Puniceicoccales</taxon>
        <taxon>Pelagicoccaceae</taxon>
        <taxon>Pelagicoccus</taxon>
    </lineage>
</organism>
<name>A0A934S5V1_9BACT</name>
<dbReference type="RefSeq" id="WP_200359153.1">
    <property type="nucleotide sequence ID" value="NZ_JAENIL010000081.1"/>
</dbReference>
<proteinExistence type="predicted"/>
<sequence length="115" mass="12782">MPSQLEKDLKAVDQIAKLMDSAFRIPGTKITFGWDALVGLIPGVGDSVTALPLVYFLIVGWRHGVSKRTLLLMIGRQLFDMLLGSVPLLGDIFDVAYRSNLKNAQALREELERLK</sequence>
<accession>A0A934S5V1</accession>
<feature type="transmembrane region" description="Helical" evidence="1">
    <location>
        <begin position="36"/>
        <end position="58"/>
    </location>
</feature>
<gene>
    <name evidence="2" type="ORF">JIN87_25760</name>
</gene>
<keyword evidence="1" id="KW-1133">Transmembrane helix</keyword>
<dbReference type="InterPro" id="IPR025187">
    <property type="entry name" value="DUF4112"/>
</dbReference>
<reference evidence="2" key="1">
    <citation type="submission" date="2021-01" db="EMBL/GenBank/DDBJ databases">
        <title>Modified the classification status of verrucomicrobia.</title>
        <authorList>
            <person name="Feng X."/>
        </authorList>
    </citation>
    <scope>NUCLEOTIDE SEQUENCE</scope>
    <source>
        <strain evidence="2">KCTC 13126</strain>
    </source>
</reference>
<dbReference type="EMBL" id="JAENIL010000081">
    <property type="protein sequence ID" value="MBK1880317.1"/>
    <property type="molecule type" value="Genomic_DNA"/>
</dbReference>
<dbReference type="Pfam" id="PF13430">
    <property type="entry name" value="DUF4112"/>
    <property type="match status" value="1"/>
</dbReference>
<keyword evidence="1" id="KW-0472">Membrane</keyword>
<protein>
    <submittedName>
        <fullName evidence="2">DUF4112 domain-containing protein</fullName>
    </submittedName>
</protein>
<dbReference type="PANTHER" id="PTHR35519">
    <property type="entry name" value="MEMBRANE PROTEINS"/>
    <property type="match status" value="1"/>
</dbReference>
<comment type="caution">
    <text evidence="2">The sequence shown here is derived from an EMBL/GenBank/DDBJ whole genome shotgun (WGS) entry which is preliminary data.</text>
</comment>
<evidence type="ECO:0000313" key="2">
    <source>
        <dbReference type="EMBL" id="MBK1880317.1"/>
    </source>
</evidence>
<evidence type="ECO:0000256" key="1">
    <source>
        <dbReference type="SAM" id="Phobius"/>
    </source>
</evidence>
<keyword evidence="1" id="KW-0812">Transmembrane</keyword>